<dbReference type="PANTHER" id="PTHR43197">
    <property type="entry name" value="UTP--GLUCOSE-1-PHOSPHATE URIDYLYLTRANSFERASE"/>
    <property type="match status" value="1"/>
</dbReference>
<evidence type="ECO:0000313" key="7">
    <source>
        <dbReference type="EMBL" id="KKS42607.1"/>
    </source>
</evidence>
<gene>
    <name evidence="7" type="ORF">UV06_C0009G0027</name>
</gene>
<protein>
    <recommendedName>
        <fullName evidence="2">UTP--glucose-1-phosphate uridylyltransferase</fullName>
        <ecNumber evidence="2">2.7.7.9</ecNumber>
    </recommendedName>
</protein>
<evidence type="ECO:0000313" key="8">
    <source>
        <dbReference type="Proteomes" id="UP000033854"/>
    </source>
</evidence>
<name>A0A0G0Z1E9_9BACT</name>
<dbReference type="EC" id="2.7.7.9" evidence="2"/>
<dbReference type="SUPFAM" id="SSF53448">
    <property type="entry name" value="Nucleotide-diphospho-sugar transferases"/>
    <property type="match status" value="1"/>
</dbReference>
<evidence type="ECO:0000259" key="6">
    <source>
        <dbReference type="Pfam" id="PF00483"/>
    </source>
</evidence>
<organism evidence="7 8">
    <name type="scientific">Candidatus Collierbacteria bacterium GW2011_GWA2_42_17</name>
    <dbReference type="NCBI Taxonomy" id="1618378"/>
    <lineage>
        <taxon>Bacteria</taxon>
        <taxon>Candidatus Collieribacteriota</taxon>
    </lineage>
</organism>
<evidence type="ECO:0000256" key="1">
    <source>
        <dbReference type="ARBA" id="ARBA00006890"/>
    </source>
</evidence>
<proteinExistence type="inferred from homology"/>
<dbReference type="Gene3D" id="3.90.550.10">
    <property type="entry name" value="Spore Coat Polysaccharide Biosynthesis Protein SpsA, Chain A"/>
    <property type="match status" value="1"/>
</dbReference>
<accession>A0A0G0Z1E9</accession>
<keyword evidence="3 7" id="KW-0808">Transferase</keyword>
<dbReference type="Proteomes" id="UP000033854">
    <property type="component" value="Unassembled WGS sequence"/>
</dbReference>
<reference evidence="7 8" key="1">
    <citation type="journal article" date="2015" name="Nature">
        <title>rRNA introns, odd ribosomes, and small enigmatic genomes across a large radiation of phyla.</title>
        <authorList>
            <person name="Brown C.T."/>
            <person name="Hug L.A."/>
            <person name="Thomas B.C."/>
            <person name="Sharon I."/>
            <person name="Castelle C.J."/>
            <person name="Singh A."/>
            <person name="Wilkins M.J."/>
            <person name="Williams K.H."/>
            <person name="Banfield J.F."/>
        </authorList>
    </citation>
    <scope>NUCLEOTIDE SEQUENCE [LARGE SCALE GENOMIC DNA]</scope>
</reference>
<dbReference type="AlphaFoldDB" id="A0A0G0Z1E9"/>
<evidence type="ECO:0000256" key="3">
    <source>
        <dbReference type="ARBA" id="ARBA00022679"/>
    </source>
</evidence>
<dbReference type="GO" id="GO:0003983">
    <property type="term" value="F:UTP:glucose-1-phosphate uridylyltransferase activity"/>
    <property type="evidence" value="ECO:0007669"/>
    <property type="project" value="UniProtKB-EC"/>
</dbReference>
<feature type="domain" description="Nucleotidyl transferase" evidence="6">
    <location>
        <begin position="8"/>
        <end position="276"/>
    </location>
</feature>
<dbReference type="InterPro" id="IPR005835">
    <property type="entry name" value="NTP_transferase_dom"/>
</dbReference>
<comment type="catalytic activity">
    <reaction evidence="5">
        <text>alpha-D-glucose 1-phosphate + UTP + H(+) = UDP-alpha-D-glucose + diphosphate</text>
        <dbReference type="Rhea" id="RHEA:19889"/>
        <dbReference type="ChEBI" id="CHEBI:15378"/>
        <dbReference type="ChEBI" id="CHEBI:33019"/>
        <dbReference type="ChEBI" id="CHEBI:46398"/>
        <dbReference type="ChEBI" id="CHEBI:58601"/>
        <dbReference type="ChEBI" id="CHEBI:58885"/>
        <dbReference type="EC" id="2.7.7.9"/>
    </reaction>
</comment>
<comment type="similarity">
    <text evidence="1">Belongs to the UDPGP type 2 family.</text>
</comment>
<comment type="caution">
    <text evidence="7">The sequence shown here is derived from an EMBL/GenBank/DDBJ whole genome shotgun (WGS) entry which is preliminary data.</text>
</comment>
<dbReference type="InterPro" id="IPR005771">
    <property type="entry name" value="GalU_uridylyltTrfase_bac/arc"/>
</dbReference>
<sequence>MENRKVKKAVITAAGLGTRFLPATKNIPKEMLPIVDLPIIHYIAEECVEAGIEDIIVVIRPGNEAAMTYFSPSPELERQLVATGKEKQMERYYKVANKANFIFVHQNASLPYGNGSPVLTVKNLVGNEPFVVCFGDDLVLNPEGPGAVKQMVESYMAHEDAYGVMATTKVPHEEIVRYGMIETEDGSDEGKIKRMVEKPKIEEATSDLAGFGRMVLAPEIFDYLRADNTGKDGELWLVDAIEQLRMSKPVYAKTVQGEFLTTGDPLRFLKASYKYAMQRPEIAEELKRFLKEEIMSEA</sequence>
<evidence type="ECO:0000256" key="5">
    <source>
        <dbReference type="ARBA" id="ARBA00048128"/>
    </source>
</evidence>
<dbReference type="InterPro" id="IPR029044">
    <property type="entry name" value="Nucleotide-diphossugar_trans"/>
</dbReference>
<keyword evidence="4 7" id="KW-0548">Nucleotidyltransferase</keyword>
<dbReference type="EMBL" id="LCDA01000009">
    <property type="protein sequence ID" value="KKS42607.1"/>
    <property type="molecule type" value="Genomic_DNA"/>
</dbReference>
<evidence type="ECO:0000256" key="2">
    <source>
        <dbReference type="ARBA" id="ARBA00012415"/>
    </source>
</evidence>
<dbReference type="PANTHER" id="PTHR43197:SF1">
    <property type="entry name" value="UTP--GLUCOSE-1-PHOSPHATE URIDYLYLTRANSFERASE"/>
    <property type="match status" value="1"/>
</dbReference>
<dbReference type="GO" id="GO:0006011">
    <property type="term" value="P:UDP-alpha-D-glucose metabolic process"/>
    <property type="evidence" value="ECO:0007669"/>
    <property type="project" value="InterPro"/>
</dbReference>
<dbReference type="PATRIC" id="fig|1618378.3.peg.753"/>
<evidence type="ECO:0000256" key="4">
    <source>
        <dbReference type="ARBA" id="ARBA00022695"/>
    </source>
</evidence>
<dbReference type="Pfam" id="PF00483">
    <property type="entry name" value="NTP_transferase"/>
    <property type="match status" value="1"/>
</dbReference>